<dbReference type="AlphaFoldDB" id="A0A3M7QKY0"/>
<keyword evidence="2" id="KW-1185">Reference proteome</keyword>
<comment type="caution">
    <text evidence="1">The sequence shown here is derived from an EMBL/GenBank/DDBJ whole genome shotgun (WGS) entry which is preliminary data.</text>
</comment>
<sequence>MAVNGIMTRPMSRSAKAFDMKQMSTRVLNFSMNMLERRTKLRATSTTMKNANRHDRNRKNN</sequence>
<protein>
    <submittedName>
        <fullName evidence="1">Uncharacterized protein</fullName>
    </submittedName>
</protein>
<evidence type="ECO:0000313" key="1">
    <source>
        <dbReference type="EMBL" id="RNA11943.1"/>
    </source>
</evidence>
<organism evidence="1 2">
    <name type="scientific">Brachionus plicatilis</name>
    <name type="common">Marine rotifer</name>
    <name type="synonym">Brachionus muelleri</name>
    <dbReference type="NCBI Taxonomy" id="10195"/>
    <lineage>
        <taxon>Eukaryota</taxon>
        <taxon>Metazoa</taxon>
        <taxon>Spiralia</taxon>
        <taxon>Gnathifera</taxon>
        <taxon>Rotifera</taxon>
        <taxon>Eurotatoria</taxon>
        <taxon>Monogononta</taxon>
        <taxon>Pseudotrocha</taxon>
        <taxon>Ploima</taxon>
        <taxon>Brachionidae</taxon>
        <taxon>Brachionus</taxon>
    </lineage>
</organism>
<evidence type="ECO:0000313" key="2">
    <source>
        <dbReference type="Proteomes" id="UP000276133"/>
    </source>
</evidence>
<proteinExistence type="predicted"/>
<gene>
    <name evidence="1" type="ORF">BpHYR1_032889</name>
</gene>
<name>A0A3M7QKY0_BRAPC</name>
<dbReference type="EMBL" id="REGN01005809">
    <property type="protein sequence ID" value="RNA11943.1"/>
    <property type="molecule type" value="Genomic_DNA"/>
</dbReference>
<accession>A0A3M7QKY0</accession>
<reference evidence="1 2" key="1">
    <citation type="journal article" date="2018" name="Sci. Rep.">
        <title>Genomic signatures of local adaptation to the degree of environmental predictability in rotifers.</title>
        <authorList>
            <person name="Franch-Gras L."/>
            <person name="Hahn C."/>
            <person name="Garcia-Roger E.M."/>
            <person name="Carmona M.J."/>
            <person name="Serra M."/>
            <person name="Gomez A."/>
        </authorList>
    </citation>
    <scope>NUCLEOTIDE SEQUENCE [LARGE SCALE GENOMIC DNA]</scope>
    <source>
        <strain evidence="1">HYR1</strain>
    </source>
</reference>
<dbReference type="Proteomes" id="UP000276133">
    <property type="component" value="Unassembled WGS sequence"/>
</dbReference>